<gene>
    <name evidence="3" type="ORF">PMEA_00031617</name>
</gene>
<feature type="domain" description="SUEL-type lectin" evidence="2">
    <location>
        <begin position="6"/>
        <end position="92"/>
    </location>
</feature>
<dbReference type="AlphaFoldDB" id="A0AAU9W5Z4"/>
<dbReference type="CDD" id="cd22827">
    <property type="entry name" value="Gal_Rha_Lectin_SUL-I-like"/>
    <property type="match status" value="2"/>
</dbReference>
<keyword evidence="1" id="KW-0812">Transmembrane</keyword>
<dbReference type="PANTHER" id="PTHR46780">
    <property type="entry name" value="PROTEIN EVA-1"/>
    <property type="match status" value="1"/>
</dbReference>
<organism evidence="3 4">
    <name type="scientific">Pocillopora meandrina</name>
    <dbReference type="NCBI Taxonomy" id="46732"/>
    <lineage>
        <taxon>Eukaryota</taxon>
        <taxon>Metazoa</taxon>
        <taxon>Cnidaria</taxon>
        <taxon>Anthozoa</taxon>
        <taxon>Hexacorallia</taxon>
        <taxon>Scleractinia</taxon>
        <taxon>Astrocoeniina</taxon>
        <taxon>Pocilloporidae</taxon>
        <taxon>Pocillopora</taxon>
    </lineage>
</organism>
<dbReference type="Gene3D" id="2.60.120.740">
    <property type="match status" value="2"/>
</dbReference>
<protein>
    <recommendedName>
        <fullName evidence="2">SUEL-type lectin domain-containing protein</fullName>
    </recommendedName>
</protein>
<keyword evidence="1" id="KW-1133">Transmembrane helix</keyword>
<dbReference type="PROSITE" id="PS50228">
    <property type="entry name" value="SUEL_LECTIN"/>
    <property type="match status" value="2"/>
</dbReference>
<feature type="domain" description="SUEL-type lectin" evidence="2">
    <location>
        <begin position="124"/>
        <end position="207"/>
    </location>
</feature>
<dbReference type="InterPro" id="IPR000922">
    <property type="entry name" value="Lectin_gal-bd_dom"/>
</dbReference>
<reference evidence="3 4" key="1">
    <citation type="submission" date="2022-05" db="EMBL/GenBank/DDBJ databases">
        <authorList>
            <consortium name="Genoscope - CEA"/>
            <person name="William W."/>
        </authorList>
    </citation>
    <scope>NUCLEOTIDE SEQUENCE [LARGE SCALE GENOMIC DNA]</scope>
</reference>
<feature type="non-terminal residue" evidence="3">
    <location>
        <position position="1"/>
    </location>
</feature>
<dbReference type="GO" id="GO:0030246">
    <property type="term" value="F:carbohydrate binding"/>
    <property type="evidence" value="ECO:0007669"/>
    <property type="project" value="InterPro"/>
</dbReference>
<evidence type="ECO:0000256" key="1">
    <source>
        <dbReference type="SAM" id="Phobius"/>
    </source>
</evidence>
<dbReference type="Proteomes" id="UP001159428">
    <property type="component" value="Unassembled WGS sequence"/>
</dbReference>
<evidence type="ECO:0000313" key="3">
    <source>
        <dbReference type="EMBL" id="CAH3043567.1"/>
    </source>
</evidence>
<comment type="caution">
    <text evidence="3">The sequence shown here is derived from an EMBL/GenBank/DDBJ whole genome shotgun (WGS) entry which is preliminary data.</text>
</comment>
<accession>A0AAU9W5Z4</accession>
<keyword evidence="4" id="KW-1185">Reference proteome</keyword>
<sequence>SFFRRVCEHQRMTLNCGSKVINIVSATYGRTRRGICGFRNNRNTNCHAGTSMMVAKYECQGQSKCTLHAKNSAFGDPCVGTFKYLEVGHNLYFQKITLNIYVFFRVGSILFFYVVATLKILLRICEHRTQTIRCPSCKPKINIVSANYGRLTGGHICGGSVRTTNCGAAGSLDKVKRSCQRKRSCRLTASNRIYGDPCVGTYKYLEVRVTQFYF</sequence>
<dbReference type="Pfam" id="PF02140">
    <property type="entry name" value="SUEL_Lectin"/>
    <property type="match status" value="2"/>
</dbReference>
<feature type="transmembrane region" description="Helical" evidence="1">
    <location>
        <begin position="100"/>
        <end position="122"/>
    </location>
</feature>
<evidence type="ECO:0000259" key="2">
    <source>
        <dbReference type="PROSITE" id="PS50228"/>
    </source>
</evidence>
<evidence type="ECO:0000313" key="4">
    <source>
        <dbReference type="Proteomes" id="UP001159428"/>
    </source>
</evidence>
<proteinExistence type="predicted"/>
<dbReference type="InterPro" id="IPR043159">
    <property type="entry name" value="Lectin_gal-bd_sf"/>
</dbReference>
<name>A0AAU9W5Z4_9CNID</name>
<dbReference type="EMBL" id="CALNXJ010000007">
    <property type="protein sequence ID" value="CAH3043567.1"/>
    <property type="molecule type" value="Genomic_DNA"/>
</dbReference>
<keyword evidence="1" id="KW-0472">Membrane</keyword>